<evidence type="ECO:0000259" key="1">
    <source>
        <dbReference type="Pfam" id="PF04324"/>
    </source>
</evidence>
<dbReference type="CDD" id="cd10141">
    <property type="entry name" value="CopZ-like_Fer2_BFD-like"/>
    <property type="match status" value="1"/>
</dbReference>
<organism evidence="3 4">
    <name type="scientific">Teretinema zuelzerae</name>
    <dbReference type="NCBI Taxonomy" id="156"/>
    <lineage>
        <taxon>Bacteria</taxon>
        <taxon>Pseudomonadati</taxon>
        <taxon>Spirochaetota</taxon>
        <taxon>Spirochaetia</taxon>
        <taxon>Spirochaetales</taxon>
        <taxon>Treponemataceae</taxon>
        <taxon>Teretinema</taxon>
    </lineage>
</organism>
<protein>
    <submittedName>
        <fullName evidence="3">(2Fe-2S)-binding protein</fullName>
    </submittedName>
</protein>
<dbReference type="InterPro" id="IPR007419">
    <property type="entry name" value="BFD-like_2Fe2S-bd_dom"/>
</dbReference>
<gene>
    <name evidence="3" type="ORF">K7J14_14980</name>
</gene>
<evidence type="ECO:0000313" key="3">
    <source>
        <dbReference type="EMBL" id="MCD1656001.1"/>
    </source>
</evidence>
<dbReference type="InterPro" id="IPR040890">
    <property type="entry name" value="Znf_CopZ"/>
</dbReference>
<sequence length="149" mass="16806">MPLVKKETSIKKCPECNSHGVLVKKETIKAIISEYALKRVVGDAFALCMNRNCEISYYSLDSNIVFNTNDLIVPLWYKKDANPIYACYCSKVTKNDVILAIKDHGAKTVNDVKLFTGAMKNSDCLHHNPLGKCCHKIIQEIINEEIQDI</sequence>
<dbReference type="InterPro" id="IPR041854">
    <property type="entry name" value="BFD-like_2Fe2S-bd_dom_sf"/>
</dbReference>
<dbReference type="Pfam" id="PF04324">
    <property type="entry name" value="Fer2_BFD"/>
    <property type="match status" value="1"/>
</dbReference>
<dbReference type="Proteomes" id="UP001198163">
    <property type="component" value="Unassembled WGS sequence"/>
</dbReference>
<dbReference type="Gene3D" id="1.10.10.1100">
    <property type="entry name" value="BFD-like [2Fe-2S]-binding domain"/>
    <property type="match status" value="1"/>
</dbReference>
<comment type="caution">
    <text evidence="3">The sequence shown here is derived from an EMBL/GenBank/DDBJ whole genome shotgun (WGS) entry which is preliminary data.</text>
</comment>
<dbReference type="EMBL" id="JAINWA010000003">
    <property type="protein sequence ID" value="MCD1656001.1"/>
    <property type="molecule type" value="Genomic_DNA"/>
</dbReference>
<dbReference type="Pfam" id="PF18423">
    <property type="entry name" value="zf_CopZ"/>
    <property type="match status" value="1"/>
</dbReference>
<evidence type="ECO:0000259" key="2">
    <source>
        <dbReference type="Pfam" id="PF18423"/>
    </source>
</evidence>
<name>A0AAE3ELE1_9SPIR</name>
<reference evidence="3" key="1">
    <citation type="submission" date="2021-08" db="EMBL/GenBank/DDBJ databases">
        <title>Comparative analyses of Brucepasteria parasyntrophica and Teretinema zuelzerae.</title>
        <authorList>
            <person name="Song Y."/>
            <person name="Brune A."/>
        </authorList>
    </citation>
    <scope>NUCLEOTIDE SEQUENCE</scope>
    <source>
        <strain evidence="3">DSM 1903</strain>
    </source>
</reference>
<dbReference type="AlphaFoldDB" id="A0AAE3ELE1"/>
<proteinExistence type="predicted"/>
<keyword evidence="4" id="KW-1185">Reference proteome</keyword>
<dbReference type="Gene3D" id="2.20.25.270">
    <property type="match status" value="1"/>
</dbReference>
<feature type="domain" description="CopZ zinc binding" evidence="2">
    <location>
        <begin position="11"/>
        <end position="71"/>
    </location>
</feature>
<feature type="domain" description="BFD-like [2Fe-2S]-binding" evidence="1">
    <location>
        <begin position="87"/>
        <end position="144"/>
    </location>
</feature>
<evidence type="ECO:0000313" key="4">
    <source>
        <dbReference type="Proteomes" id="UP001198163"/>
    </source>
</evidence>
<accession>A0AAE3ELE1</accession>